<dbReference type="EMBL" id="JAFBDR010000034">
    <property type="protein sequence ID" value="MBM7573475.1"/>
    <property type="molecule type" value="Genomic_DNA"/>
</dbReference>
<dbReference type="InterPro" id="IPR005841">
    <property type="entry name" value="Alpha-D-phosphohexomutase_SF"/>
</dbReference>
<comment type="pathway">
    <text evidence="4">Lipid metabolism.</text>
</comment>
<evidence type="ECO:0000256" key="10">
    <source>
        <dbReference type="ARBA" id="ARBA00022842"/>
    </source>
</evidence>
<name>A0ABS2N5R4_9BACI</name>
<keyword evidence="9 15" id="KW-0479">Metal-binding</keyword>
<dbReference type="Gene3D" id="3.30.310.50">
    <property type="entry name" value="Alpha-D-phosphohexomutase, C-terminal domain"/>
    <property type="match status" value="1"/>
</dbReference>
<dbReference type="InterPro" id="IPR005845">
    <property type="entry name" value="A-D-PHexomutase_a/b/a-II"/>
</dbReference>
<organism evidence="20 21">
    <name type="scientific">Aquibacillus albus</name>
    <dbReference type="NCBI Taxonomy" id="1168171"/>
    <lineage>
        <taxon>Bacteria</taxon>
        <taxon>Bacillati</taxon>
        <taxon>Bacillota</taxon>
        <taxon>Bacilli</taxon>
        <taxon>Bacillales</taxon>
        <taxon>Bacillaceae</taxon>
        <taxon>Aquibacillus</taxon>
    </lineage>
</organism>
<sequence length="582" mass="65497">MDWVDTYEKWRQFDELDSWLKIQLYQLEKDLKQLEDCFYKNLTFGTGGMRGEIGPGPNRMNKFTVRKATEGLARYMEEKSVYARVRGVVIAYDSRLKSEEFALEAAKTLGLHGIPTYLFDKLCPTPILSFAIRHLNAYAGIVITASHNPPEYNGFKVYGPDGGQLPPKEADLLTEKVKEVKDELAVNVADEKELTHLQLLTILDDEVEQAYMAEVKKLVVQPDLIKKMAKELCIVYTPLHGTGNIPVREGLKAIGFSNVHVVAEQESPDPTFATVNSPNPEEHAAFELAIKDGKKLQADILLGTDPDADRVGVAVKNKQGNYQVLTGNQVGALILNYLVTQKYKKGELPSNSTVLKTIVTSELGRDIASDFGLETIDTLTGFKFIGEKIKEFEETKNKCFLFGYEESYGYLIGNFVRDKDAVQSCTMIAEVAAYYKSNGMTLYQGLLEIFEKYGYYLEDLQSITLKGKDGAEQIESIMTSFRENPPSEIGKSKIEVIEDYQTGKRNFVEHNEIETMDLPHSNVLKYKLSDGSWFCLRPSGTEPKIKFYFGVKGDTMIESEAQLELIIESVMDRVRVLAKEVV</sequence>
<dbReference type="SUPFAM" id="SSF53738">
    <property type="entry name" value="Phosphoglucomutase, first 3 domains"/>
    <property type="match status" value="3"/>
</dbReference>
<evidence type="ECO:0000256" key="5">
    <source>
        <dbReference type="ARBA" id="ARBA00010231"/>
    </source>
</evidence>
<dbReference type="InterPro" id="IPR016066">
    <property type="entry name" value="A-D-PHexomutase_CS"/>
</dbReference>
<protein>
    <recommendedName>
        <fullName evidence="12">Phosphoglucomutase</fullName>
        <ecNumber evidence="6">5.4.2.2</ecNumber>
    </recommendedName>
    <alternativeName>
        <fullName evidence="14">Alpha-phosphoglucomutase</fullName>
    </alternativeName>
    <alternativeName>
        <fullName evidence="13">Glucose phosphomutase</fullName>
    </alternativeName>
</protein>
<evidence type="ECO:0000256" key="13">
    <source>
        <dbReference type="ARBA" id="ARBA00041398"/>
    </source>
</evidence>
<dbReference type="InterPro" id="IPR016055">
    <property type="entry name" value="A-D-PHexomutase_a/b/a-I/II/III"/>
</dbReference>
<evidence type="ECO:0000256" key="14">
    <source>
        <dbReference type="ARBA" id="ARBA00041467"/>
    </source>
</evidence>
<keyword evidence="11 20" id="KW-0413">Isomerase</keyword>
<evidence type="ECO:0000256" key="6">
    <source>
        <dbReference type="ARBA" id="ARBA00012728"/>
    </source>
</evidence>
<keyword evidence="7" id="KW-0313">Glucose metabolism</keyword>
<comment type="cofactor">
    <cofactor evidence="2">
        <name>Mg(2+)</name>
        <dbReference type="ChEBI" id="CHEBI:18420"/>
    </cofactor>
</comment>
<comment type="caution">
    <text evidence="20">The sequence shown here is derived from an EMBL/GenBank/DDBJ whole genome shotgun (WGS) entry which is preliminary data.</text>
</comment>
<keyword evidence="7" id="KW-0119">Carbohydrate metabolism</keyword>
<dbReference type="SUPFAM" id="SSF55957">
    <property type="entry name" value="Phosphoglucomutase, C-terminal domain"/>
    <property type="match status" value="1"/>
</dbReference>
<gene>
    <name evidence="20" type="ORF">JOC48_004039</name>
</gene>
<keyword evidence="21" id="KW-1185">Reference proteome</keyword>
<evidence type="ECO:0000256" key="11">
    <source>
        <dbReference type="ARBA" id="ARBA00023235"/>
    </source>
</evidence>
<evidence type="ECO:0000259" key="18">
    <source>
        <dbReference type="Pfam" id="PF02879"/>
    </source>
</evidence>
<evidence type="ECO:0000256" key="7">
    <source>
        <dbReference type="ARBA" id="ARBA00022526"/>
    </source>
</evidence>
<evidence type="ECO:0000313" key="20">
    <source>
        <dbReference type="EMBL" id="MBM7573475.1"/>
    </source>
</evidence>
<evidence type="ECO:0000256" key="3">
    <source>
        <dbReference type="ARBA" id="ARBA00005164"/>
    </source>
</evidence>
<dbReference type="PRINTS" id="PR00509">
    <property type="entry name" value="PGMPMM"/>
</dbReference>
<feature type="domain" description="Alpha-D-phosphohexomutase alpha/beta/alpha" evidence="19">
    <location>
        <begin position="327"/>
        <end position="452"/>
    </location>
</feature>
<dbReference type="InterPro" id="IPR005843">
    <property type="entry name" value="A-D-PHexomutase_C"/>
</dbReference>
<evidence type="ECO:0000256" key="1">
    <source>
        <dbReference type="ARBA" id="ARBA00000443"/>
    </source>
</evidence>
<evidence type="ECO:0000259" key="17">
    <source>
        <dbReference type="Pfam" id="PF02878"/>
    </source>
</evidence>
<dbReference type="Proteomes" id="UP001296943">
    <property type="component" value="Unassembled WGS sequence"/>
</dbReference>
<feature type="domain" description="Alpha-D-phosphohexomutase alpha/beta/alpha" evidence="18">
    <location>
        <begin position="210"/>
        <end position="316"/>
    </location>
</feature>
<dbReference type="InterPro" id="IPR036900">
    <property type="entry name" value="A-D-PHexomutase_C_sf"/>
</dbReference>
<dbReference type="CDD" id="cd05799">
    <property type="entry name" value="PGM2"/>
    <property type="match status" value="1"/>
</dbReference>
<evidence type="ECO:0000256" key="2">
    <source>
        <dbReference type="ARBA" id="ARBA00001946"/>
    </source>
</evidence>
<feature type="domain" description="Alpha-D-phosphohexomutase C-terminal" evidence="16">
    <location>
        <begin position="516"/>
        <end position="554"/>
    </location>
</feature>
<comment type="catalytic activity">
    <reaction evidence="1">
        <text>alpha-D-glucose 1-phosphate = alpha-D-glucose 6-phosphate</text>
        <dbReference type="Rhea" id="RHEA:23536"/>
        <dbReference type="ChEBI" id="CHEBI:58225"/>
        <dbReference type="ChEBI" id="CHEBI:58601"/>
        <dbReference type="EC" id="5.4.2.2"/>
    </reaction>
</comment>
<dbReference type="EC" id="5.4.2.2" evidence="6"/>
<comment type="pathway">
    <text evidence="3">Glycolipid metabolism; diglucosyl-diacylglycerol biosynthesis.</text>
</comment>
<feature type="domain" description="Alpha-D-phosphohexomutase alpha/beta/alpha" evidence="17">
    <location>
        <begin position="43"/>
        <end position="180"/>
    </location>
</feature>
<evidence type="ECO:0000256" key="4">
    <source>
        <dbReference type="ARBA" id="ARBA00005189"/>
    </source>
</evidence>
<dbReference type="InterPro" id="IPR005844">
    <property type="entry name" value="A-D-PHexomutase_a/b/a-I"/>
</dbReference>
<comment type="similarity">
    <text evidence="5 15">Belongs to the phosphohexose mutase family.</text>
</comment>
<dbReference type="Gene3D" id="3.40.120.10">
    <property type="entry name" value="Alpha-D-Glucose-1,6-Bisphosphate, subunit A, domain 3"/>
    <property type="match status" value="3"/>
</dbReference>
<evidence type="ECO:0000256" key="15">
    <source>
        <dbReference type="RuleBase" id="RU004326"/>
    </source>
</evidence>
<reference evidence="20 21" key="1">
    <citation type="submission" date="2021-01" db="EMBL/GenBank/DDBJ databases">
        <title>Genomic Encyclopedia of Type Strains, Phase IV (KMG-IV): sequencing the most valuable type-strain genomes for metagenomic binning, comparative biology and taxonomic classification.</title>
        <authorList>
            <person name="Goeker M."/>
        </authorList>
    </citation>
    <scope>NUCLEOTIDE SEQUENCE [LARGE SCALE GENOMIC DNA]</scope>
    <source>
        <strain evidence="20 21">DSM 23711</strain>
    </source>
</reference>
<proteinExistence type="inferred from homology"/>
<accession>A0ABS2N5R4</accession>
<evidence type="ECO:0000256" key="8">
    <source>
        <dbReference type="ARBA" id="ARBA00022553"/>
    </source>
</evidence>
<evidence type="ECO:0000259" key="19">
    <source>
        <dbReference type="Pfam" id="PF02880"/>
    </source>
</evidence>
<dbReference type="PROSITE" id="PS00710">
    <property type="entry name" value="PGM_PMM"/>
    <property type="match status" value="1"/>
</dbReference>
<dbReference type="Pfam" id="PF02880">
    <property type="entry name" value="PGM_PMM_III"/>
    <property type="match status" value="1"/>
</dbReference>
<dbReference type="PANTHER" id="PTHR45745">
    <property type="entry name" value="PHOSPHOMANNOMUTASE 45A"/>
    <property type="match status" value="1"/>
</dbReference>
<evidence type="ECO:0000313" key="21">
    <source>
        <dbReference type="Proteomes" id="UP001296943"/>
    </source>
</evidence>
<keyword evidence="8" id="KW-0597">Phosphoprotein</keyword>
<dbReference type="GO" id="GO:0004614">
    <property type="term" value="F:phosphoglucomutase activity"/>
    <property type="evidence" value="ECO:0007669"/>
    <property type="project" value="UniProtKB-EC"/>
</dbReference>
<dbReference type="RefSeq" id="WP_204502117.1">
    <property type="nucleotide sequence ID" value="NZ_JAFBDR010000034.1"/>
</dbReference>
<keyword evidence="10 15" id="KW-0460">Magnesium</keyword>
<evidence type="ECO:0000256" key="12">
    <source>
        <dbReference type="ARBA" id="ARBA00039995"/>
    </source>
</evidence>
<evidence type="ECO:0000256" key="9">
    <source>
        <dbReference type="ARBA" id="ARBA00022723"/>
    </source>
</evidence>
<dbReference type="Pfam" id="PF02879">
    <property type="entry name" value="PGM_PMM_II"/>
    <property type="match status" value="1"/>
</dbReference>
<dbReference type="InterPro" id="IPR005846">
    <property type="entry name" value="A-D-PHexomutase_a/b/a-III"/>
</dbReference>
<dbReference type="PANTHER" id="PTHR45745:SF1">
    <property type="entry name" value="PHOSPHOGLUCOMUTASE 2B-RELATED"/>
    <property type="match status" value="1"/>
</dbReference>
<dbReference type="Pfam" id="PF02878">
    <property type="entry name" value="PGM_PMM_I"/>
    <property type="match status" value="1"/>
</dbReference>
<dbReference type="Pfam" id="PF00408">
    <property type="entry name" value="PGM_PMM_IV"/>
    <property type="match status" value="1"/>
</dbReference>
<evidence type="ECO:0000259" key="16">
    <source>
        <dbReference type="Pfam" id="PF00408"/>
    </source>
</evidence>